<keyword evidence="3" id="KW-0963">Cytoplasm</keyword>
<organism evidence="11 12">
    <name type="scientific">Liparis tanakae</name>
    <name type="common">Tanaka's snailfish</name>
    <dbReference type="NCBI Taxonomy" id="230148"/>
    <lineage>
        <taxon>Eukaryota</taxon>
        <taxon>Metazoa</taxon>
        <taxon>Chordata</taxon>
        <taxon>Craniata</taxon>
        <taxon>Vertebrata</taxon>
        <taxon>Euteleostomi</taxon>
        <taxon>Actinopterygii</taxon>
        <taxon>Neopterygii</taxon>
        <taxon>Teleostei</taxon>
        <taxon>Neoteleostei</taxon>
        <taxon>Acanthomorphata</taxon>
        <taxon>Eupercaria</taxon>
        <taxon>Perciformes</taxon>
        <taxon>Cottioidei</taxon>
        <taxon>Cottales</taxon>
        <taxon>Liparidae</taxon>
        <taxon>Liparis</taxon>
    </lineage>
</organism>
<dbReference type="FunFam" id="2.60.40.340:FF:000002">
    <property type="entry name" value="Nuclear factor of activated T-cells 5, tonicity-responsive"/>
    <property type="match status" value="1"/>
</dbReference>
<comment type="caution">
    <text evidence="11">The sequence shown here is derived from an EMBL/GenBank/DDBJ whole genome shotgun (WGS) entry which is preliminary data.</text>
</comment>
<dbReference type="PROSITE" id="PS50254">
    <property type="entry name" value="REL_2"/>
    <property type="match status" value="1"/>
</dbReference>
<feature type="compositionally biased region" description="Polar residues" evidence="9">
    <location>
        <begin position="625"/>
        <end position="643"/>
    </location>
</feature>
<feature type="domain" description="RHD" evidence="10">
    <location>
        <begin position="282"/>
        <end position="461"/>
    </location>
</feature>
<feature type="compositionally biased region" description="Low complexity" evidence="9">
    <location>
        <begin position="964"/>
        <end position="984"/>
    </location>
</feature>
<proteinExistence type="predicted"/>
<keyword evidence="4" id="KW-0597">Phosphoprotein</keyword>
<keyword evidence="12" id="KW-1185">Reference proteome</keyword>
<dbReference type="PRINTS" id="PR01789">
    <property type="entry name" value="NUCFACTORATC"/>
</dbReference>
<evidence type="ECO:0000313" key="12">
    <source>
        <dbReference type="Proteomes" id="UP000314294"/>
    </source>
</evidence>
<accession>A0A4Z2HZB5</accession>
<dbReference type="InterPro" id="IPR032397">
    <property type="entry name" value="RHD_dimer"/>
</dbReference>
<keyword evidence="7" id="KW-0804">Transcription</keyword>
<evidence type="ECO:0000256" key="7">
    <source>
        <dbReference type="ARBA" id="ARBA00023163"/>
    </source>
</evidence>
<comment type="subcellular location">
    <subcellularLocation>
        <location evidence="2">Cytoplasm</location>
    </subcellularLocation>
    <subcellularLocation>
        <location evidence="1">Nucleus</location>
    </subcellularLocation>
</comment>
<dbReference type="GO" id="GO:0033173">
    <property type="term" value="P:calcineurin-NFAT signaling cascade"/>
    <property type="evidence" value="ECO:0007669"/>
    <property type="project" value="TreeGrafter"/>
</dbReference>
<sequence length="1078" mass="113768">MPSDFISLLSSDLDLNSPKSLYSKESVYDLLPKELQLQLSSTQTDAPTMSQKSGGEAGPPPSAALASDVNSSTSSPSVSSSLSMGDPSTGSSNSSSDHLKAPQHLRSTGGDGAGASEVQGMEGAASAPSRGNSGANPATGDVGSGLGVQQPQNTPSKRRPVLSISPPPEDLFDDSQMSSQDEPAVSGPTGPDSEHSSNMWADDSVSNFSLNSSISYNDNTEVPRKSRKRTPRQRPGPKPAPPEDSMDVFDADSAKAPHFVLSQLGTDKNSPIVSSLESGPAGKGGSLSTQYPPRSDGKELKILVQPETQHRARYLTEGSRGSVKDRTQQGFPTVKLEGVSEPVVLQVFVANDAGRVKPHGFYQACRVTGRNTTACKEVDIEGTTVIEIPLEPSNDMTLAVDRVGILKLRNADVEARIGVAGSKKKSTRARLAFRVNIPQPDGSVLTLQVASSPILCTQPAGVPEILKKSLHSYSVRGGEEVFIIGKNFLKGTKVVFQENIAGAVANLNHLIVTVPPFHNQSVTSPVSVGIFVMTNAGRSHDAQPFTYTPDSADNSNVRTVKTEGPSMVKTCIFDGQIKSLSSEQTDGSAAPSKRQEDTPMEVSSNPPCTDVFKSSPDPHVTVQQTLELSSSPHPGGESFQSPMPLQPEDVELAQAPPVFPSLESLSTIQKQDIAPTTSFPVPGDTTIPPVTPEVPQQFLRDPQDSLPPESSNSSGGVVVVAMPQIPSPSQPQPQQSQVPLFPQEEVAQLERAVRELQAGGSTTFQQVLEAAVAQQQLNSANPVPQGQLSQPQQTGLLLCTTDLNPQAIPPTILFSTQTQGPSPMGSIRVGIQQPDPAEPMSFQDQSSSGSNSTSTESQQQSLFQEQQPMQVGPSSISIQGTQPVELFLPQTSLSSLQSTIGSQELNNQAPVPGTTIFVVQGGVGVVANPGQQPPEQLFQTTVGGNVAPQGQANLFVFGIQNDSPQLLGSSGPPLPAQGQPQSSSHMQPLLDQPMVQAASTMPTAMHSSLQNSLQAQMQTSLQNAMQANTQTAMQSSLQATIETSLPTPMQTNLQTQMQNSLQSQLQASISSSSNMDKM</sequence>
<dbReference type="Pfam" id="PF00554">
    <property type="entry name" value="RHD_DNA_bind"/>
    <property type="match status" value="1"/>
</dbReference>
<dbReference type="OrthoDB" id="5346094at2759"/>
<dbReference type="InterPro" id="IPR008366">
    <property type="entry name" value="NFAT"/>
</dbReference>
<reference evidence="11 12" key="1">
    <citation type="submission" date="2019-03" db="EMBL/GenBank/DDBJ databases">
        <title>First draft genome of Liparis tanakae, snailfish: a comprehensive survey of snailfish specific genes.</title>
        <authorList>
            <person name="Kim W."/>
            <person name="Song I."/>
            <person name="Jeong J.-H."/>
            <person name="Kim D."/>
            <person name="Kim S."/>
            <person name="Ryu S."/>
            <person name="Song J.Y."/>
            <person name="Lee S.K."/>
        </authorList>
    </citation>
    <scope>NUCLEOTIDE SEQUENCE [LARGE SCALE GENOMIC DNA]</scope>
    <source>
        <tissue evidence="11">Muscle</tissue>
    </source>
</reference>
<keyword evidence="5" id="KW-0805">Transcription regulation</keyword>
<feature type="region of interest" description="Disordered" evidence="9">
    <location>
        <begin position="580"/>
        <end position="617"/>
    </location>
</feature>
<feature type="compositionally biased region" description="Low complexity" evidence="9">
    <location>
        <begin position="839"/>
        <end position="870"/>
    </location>
</feature>
<evidence type="ECO:0000313" key="11">
    <source>
        <dbReference type="EMBL" id="TNN70911.1"/>
    </source>
</evidence>
<keyword evidence="6" id="KW-0238">DNA-binding</keyword>
<dbReference type="GO" id="GO:0007399">
    <property type="term" value="P:nervous system development"/>
    <property type="evidence" value="ECO:0007669"/>
    <property type="project" value="UniProtKB-ARBA"/>
</dbReference>
<feature type="region of interest" description="Disordered" evidence="9">
    <location>
        <begin position="38"/>
        <end position="249"/>
    </location>
</feature>
<feature type="region of interest" description="Disordered" evidence="9">
    <location>
        <begin position="625"/>
        <end position="644"/>
    </location>
</feature>
<dbReference type="GO" id="GO:0000978">
    <property type="term" value="F:RNA polymerase II cis-regulatory region sequence-specific DNA binding"/>
    <property type="evidence" value="ECO:0007669"/>
    <property type="project" value="InterPro"/>
</dbReference>
<protein>
    <submittedName>
        <fullName evidence="11">Nuclear factor of activated T-cells 5</fullName>
    </submittedName>
</protein>
<feature type="region of interest" description="Disordered" evidence="9">
    <location>
        <begin position="674"/>
        <end position="716"/>
    </location>
</feature>
<dbReference type="InterPro" id="IPR014756">
    <property type="entry name" value="Ig_E-set"/>
</dbReference>
<feature type="compositionally biased region" description="Polar residues" evidence="9">
    <location>
        <begin position="263"/>
        <end position="277"/>
    </location>
</feature>
<evidence type="ECO:0000256" key="9">
    <source>
        <dbReference type="SAM" id="MobiDB-lite"/>
    </source>
</evidence>
<dbReference type="AlphaFoldDB" id="A0A4Z2HZB5"/>
<dbReference type="GO" id="GO:0005667">
    <property type="term" value="C:transcription regulator complex"/>
    <property type="evidence" value="ECO:0007669"/>
    <property type="project" value="TreeGrafter"/>
</dbReference>
<evidence type="ECO:0000256" key="3">
    <source>
        <dbReference type="ARBA" id="ARBA00022490"/>
    </source>
</evidence>
<dbReference type="InterPro" id="IPR008967">
    <property type="entry name" value="p53-like_TF_DNA-bd_sf"/>
</dbReference>
<dbReference type="PANTHER" id="PTHR12533:SF10">
    <property type="entry name" value="NUCLEAR FACTOR OF ACTIVATED T-CELLS 5"/>
    <property type="match status" value="1"/>
</dbReference>
<dbReference type="SUPFAM" id="SSF81296">
    <property type="entry name" value="E set domains"/>
    <property type="match status" value="1"/>
</dbReference>
<dbReference type="InterPro" id="IPR002909">
    <property type="entry name" value="IPT_dom"/>
</dbReference>
<evidence type="ECO:0000256" key="8">
    <source>
        <dbReference type="ARBA" id="ARBA00023242"/>
    </source>
</evidence>
<feature type="region of interest" description="Disordered" evidence="9">
    <location>
        <begin position="817"/>
        <end position="877"/>
    </location>
</feature>
<dbReference type="InterPro" id="IPR037059">
    <property type="entry name" value="RHD_DNA_bind_dom_sf"/>
</dbReference>
<evidence type="ECO:0000256" key="6">
    <source>
        <dbReference type="ARBA" id="ARBA00023125"/>
    </source>
</evidence>
<dbReference type="Pfam" id="PF16179">
    <property type="entry name" value="RHD_dimer"/>
    <property type="match status" value="1"/>
</dbReference>
<feature type="compositionally biased region" description="Low complexity" evidence="9">
    <location>
        <begin position="67"/>
        <end position="96"/>
    </location>
</feature>
<dbReference type="GO" id="GO:0000981">
    <property type="term" value="F:DNA-binding transcription factor activity, RNA polymerase II-specific"/>
    <property type="evidence" value="ECO:0007669"/>
    <property type="project" value="TreeGrafter"/>
</dbReference>
<gene>
    <name evidence="11" type="primary">Nfat5</name>
    <name evidence="11" type="ORF">EYF80_018896</name>
</gene>
<dbReference type="CDD" id="cd07882">
    <property type="entry name" value="RHD-n_TonEBP"/>
    <property type="match status" value="1"/>
</dbReference>
<dbReference type="PANTHER" id="PTHR12533">
    <property type="entry name" value="NFAT"/>
    <property type="match status" value="1"/>
</dbReference>
<evidence type="ECO:0000256" key="1">
    <source>
        <dbReference type="ARBA" id="ARBA00004123"/>
    </source>
</evidence>
<dbReference type="InterPro" id="IPR015646">
    <property type="entry name" value="NFAT5_RHD_DNA-bd"/>
</dbReference>
<evidence type="ECO:0000256" key="5">
    <source>
        <dbReference type="ARBA" id="ARBA00023015"/>
    </source>
</evidence>
<name>A0A4Z2HZB5_9TELE</name>
<evidence type="ECO:0000259" key="10">
    <source>
        <dbReference type="PROSITE" id="PS50254"/>
    </source>
</evidence>
<evidence type="ECO:0000256" key="2">
    <source>
        <dbReference type="ARBA" id="ARBA00004496"/>
    </source>
</evidence>
<dbReference type="Proteomes" id="UP000314294">
    <property type="component" value="Unassembled WGS sequence"/>
</dbReference>
<dbReference type="GO" id="GO:0005634">
    <property type="term" value="C:nucleus"/>
    <property type="evidence" value="ECO:0007669"/>
    <property type="project" value="UniProtKB-SubCell"/>
</dbReference>
<dbReference type="SMART" id="SM00429">
    <property type="entry name" value="IPT"/>
    <property type="match status" value="1"/>
</dbReference>
<dbReference type="InterPro" id="IPR013783">
    <property type="entry name" value="Ig-like_fold"/>
</dbReference>
<feature type="compositionally biased region" description="Polar residues" evidence="9">
    <location>
        <begin position="38"/>
        <end position="53"/>
    </location>
</feature>
<dbReference type="Gene3D" id="2.60.40.10">
    <property type="entry name" value="Immunoglobulins"/>
    <property type="match status" value="1"/>
</dbReference>
<feature type="compositionally biased region" description="Low complexity" evidence="9">
    <location>
        <begin position="204"/>
        <end position="217"/>
    </location>
</feature>
<dbReference type="SUPFAM" id="SSF49417">
    <property type="entry name" value="p53-like transcription factors"/>
    <property type="match status" value="1"/>
</dbReference>
<dbReference type="InterPro" id="IPR011539">
    <property type="entry name" value="RHD_DNA_bind_dom"/>
</dbReference>
<feature type="region of interest" description="Disordered" evidence="9">
    <location>
        <begin position="964"/>
        <end position="987"/>
    </location>
</feature>
<dbReference type="EMBL" id="SRLO01000157">
    <property type="protein sequence ID" value="TNN70911.1"/>
    <property type="molecule type" value="Genomic_DNA"/>
</dbReference>
<evidence type="ECO:0000256" key="4">
    <source>
        <dbReference type="ARBA" id="ARBA00022553"/>
    </source>
</evidence>
<feature type="region of interest" description="Disordered" evidence="9">
    <location>
        <begin position="263"/>
        <end position="295"/>
    </location>
</feature>
<dbReference type="GO" id="GO:0005737">
    <property type="term" value="C:cytoplasm"/>
    <property type="evidence" value="ECO:0007669"/>
    <property type="project" value="UniProtKB-SubCell"/>
</dbReference>
<keyword evidence="8" id="KW-0539">Nucleus</keyword>
<dbReference type="Gene3D" id="2.60.40.340">
    <property type="entry name" value="Rel homology domain (RHD), DNA-binding domain"/>
    <property type="match status" value="1"/>
</dbReference>